<accession>A0ABR0MS20</accession>
<dbReference type="Proteomes" id="UP001358586">
    <property type="component" value="Chromosome 12"/>
</dbReference>
<gene>
    <name evidence="1" type="ORF">PVK06_044745</name>
</gene>
<evidence type="ECO:0000313" key="1">
    <source>
        <dbReference type="EMBL" id="KAK5776781.1"/>
    </source>
</evidence>
<dbReference type="EMBL" id="JARKNE010000012">
    <property type="protein sequence ID" value="KAK5776781.1"/>
    <property type="molecule type" value="Genomic_DNA"/>
</dbReference>
<name>A0ABR0MS20_GOSAR</name>
<evidence type="ECO:0000313" key="2">
    <source>
        <dbReference type="Proteomes" id="UP001358586"/>
    </source>
</evidence>
<keyword evidence="2" id="KW-1185">Reference proteome</keyword>
<proteinExistence type="predicted"/>
<reference evidence="1 2" key="1">
    <citation type="submission" date="2023-03" db="EMBL/GenBank/DDBJ databases">
        <title>WGS of Gossypium arboreum.</title>
        <authorList>
            <person name="Yu D."/>
        </authorList>
    </citation>
    <scope>NUCLEOTIDE SEQUENCE [LARGE SCALE GENOMIC DNA]</scope>
    <source>
        <tissue evidence="1">Leaf</tissue>
    </source>
</reference>
<comment type="caution">
    <text evidence="1">The sequence shown here is derived from an EMBL/GenBank/DDBJ whole genome shotgun (WGS) entry which is preliminary data.</text>
</comment>
<organism evidence="1 2">
    <name type="scientific">Gossypium arboreum</name>
    <name type="common">Tree cotton</name>
    <name type="synonym">Gossypium nanking</name>
    <dbReference type="NCBI Taxonomy" id="29729"/>
    <lineage>
        <taxon>Eukaryota</taxon>
        <taxon>Viridiplantae</taxon>
        <taxon>Streptophyta</taxon>
        <taxon>Embryophyta</taxon>
        <taxon>Tracheophyta</taxon>
        <taxon>Spermatophyta</taxon>
        <taxon>Magnoliopsida</taxon>
        <taxon>eudicotyledons</taxon>
        <taxon>Gunneridae</taxon>
        <taxon>Pentapetalae</taxon>
        <taxon>rosids</taxon>
        <taxon>malvids</taxon>
        <taxon>Malvales</taxon>
        <taxon>Malvaceae</taxon>
        <taxon>Malvoideae</taxon>
        <taxon>Gossypium</taxon>
    </lineage>
</organism>
<sequence>MLQVLQTFYELRQKWVSVYLKGIFAGISSRSGGNVFMLYYKRSVQQWMNQNLFGESTLMG</sequence>
<protein>
    <submittedName>
        <fullName evidence="1">Uncharacterized protein</fullName>
    </submittedName>
</protein>